<organism evidence="1">
    <name type="scientific">Gracilinema caldarium</name>
    <dbReference type="NCBI Taxonomy" id="215591"/>
    <lineage>
        <taxon>Bacteria</taxon>
        <taxon>Pseudomonadati</taxon>
        <taxon>Spirochaetota</taxon>
        <taxon>Spirochaetia</taxon>
        <taxon>Spirochaetales</taxon>
        <taxon>Breznakiellaceae</taxon>
        <taxon>Gracilinema</taxon>
    </lineage>
</organism>
<dbReference type="AlphaFoldDB" id="A0A7C3E196"/>
<evidence type="ECO:0008006" key="2">
    <source>
        <dbReference type="Google" id="ProtNLM"/>
    </source>
</evidence>
<comment type="caution">
    <text evidence="1">The sequence shown here is derived from an EMBL/GenBank/DDBJ whole genome shotgun (WGS) entry which is preliminary data.</text>
</comment>
<sequence>MLYKLSNPYHTQRNNRIDPAQTCQVTSMIMALKASGIPFDFPESEQPEDYLALLLDEPDAHEKLRREYPTLIGHPPREVHAILSWAVNEKLVKRRVTMFSTRVSIQEILYRIARHRCAAVMPGRFTAYGHLVTVVGFESKQDRIEDLGSPGQVDLDSIQNIIVDDPWGDSKAGYRDVNGDDVIYTLQEFAHLTRIYDSLDVKWAHLFSRDGKF</sequence>
<gene>
    <name evidence="1" type="ORF">ENS59_04680</name>
</gene>
<reference evidence="1" key="1">
    <citation type="journal article" date="2020" name="mSystems">
        <title>Genome- and Community-Level Interaction Insights into Carbon Utilization and Element Cycling Functions of Hydrothermarchaeota in Hydrothermal Sediment.</title>
        <authorList>
            <person name="Zhou Z."/>
            <person name="Liu Y."/>
            <person name="Xu W."/>
            <person name="Pan J."/>
            <person name="Luo Z.H."/>
            <person name="Li M."/>
        </authorList>
    </citation>
    <scope>NUCLEOTIDE SEQUENCE [LARGE SCALE GENOMIC DNA]</scope>
    <source>
        <strain evidence="1">SpSt-503</strain>
    </source>
</reference>
<accession>A0A7C3E196</accession>
<dbReference type="EMBL" id="DSVL01000144">
    <property type="protein sequence ID" value="HFH28792.1"/>
    <property type="molecule type" value="Genomic_DNA"/>
</dbReference>
<proteinExistence type="predicted"/>
<name>A0A7C3E196_9SPIR</name>
<protein>
    <recommendedName>
        <fullName evidence="2">Peptidase C39-like domain-containing protein</fullName>
    </recommendedName>
</protein>
<evidence type="ECO:0000313" key="1">
    <source>
        <dbReference type="EMBL" id="HFH28792.1"/>
    </source>
</evidence>